<accession>A0AAE0LNN2</accession>
<name>A0AAE0LNN2_9PEZI</name>
<sequence>MGPHILLLVWLYTVLSLGAAVSPLHDRNLAPRKVDATFMTFPVPRCSSAGKVERHINGRCERLEPRVRALVVREVLDGCRTFGFSTPTCSGLRTVLREDRCYNVTSYASTRTLCNQLG</sequence>
<reference evidence="2" key="2">
    <citation type="submission" date="2023-06" db="EMBL/GenBank/DDBJ databases">
        <authorList>
            <consortium name="Lawrence Berkeley National Laboratory"/>
            <person name="Haridas S."/>
            <person name="Hensen N."/>
            <person name="Bonometti L."/>
            <person name="Westerberg I."/>
            <person name="Brannstrom I.O."/>
            <person name="Guillou S."/>
            <person name="Cros-Aarteil S."/>
            <person name="Calhoun S."/>
            <person name="Kuo A."/>
            <person name="Mondo S."/>
            <person name="Pangilinan J."/>
            <person name="Riley R."/>
            <person name="Labutti K."/>
            <person name="Andreopoulos B."/>
            <person name="Lipzen A."/>
            <person name="Chen C."/>
            <person name="Yanf M."/>
            <person name="Daum C."/>
            <person name="Ng V."/>
            <person name="Clum A."/>
            <person name="Steindorff A."/>
            <person name="Ohm R."/>
            <person name="Martin F."/>
            <person name="Silar P."/>
            <person name="Natvig D."/>
            <person name="Lalanne C."/>
            <person name="Gautier V."/>
            <person name="Ament-Velasquez S.L."/>
            <person name="Kruys A."/>
            <person name="Hutchinson M.I."/>
            <person name="Powell A.J."/>
            <person name="Barry K."/>
            <person name="Miller A.N."/>
            <person name="Grigoriev I.V."/>
            <person name="Debuchy R."/>
            <person name="Gladieux P."/>
            <person name="Thoren M.H."/>
            <person name="Johannesson H."/>
        </authorList>
    </citation>
    <scope>NUCLEOTIDE SEQUENCE</scope>
    <source>
        <strain evidence="2">CBS 168.71</strain>
    </source>
</reference>
<feature type="signal peptide" evidence="1">
    <location>
        <begin position="1"/>
        <end position="20"/>
    </location>
</feature>
<keyword evidence="1" id="KW-0732">Signal</keyword>
<evidence type="ECO:0000313" key="3">
    <source>
        <dbReference type="Proteomes" id="UP001278766"/>
    </source>
</evidence>
<evidence type="ECO:0000313" key="2">
    <source>
        <dbReference type="EMBL" id="KAK3291575.1"/>
    </source>
</evidence>
<proteinExistence type="predicted"/>
<comment type="caution">
    <text evidence="2">The sequence shown here is derived from an EMBL/GenBank/DDBJ whole genome shotgun (WGS) entry which is preliminary data.</text>
</comment>
<organism evidence="2 3">
    <name type="scientific">Chaetomium fimeti</name>
    <dbReference type="NCBI Taxonomy" id="1854472"/>
    <lineage>
        <taxon>Eukaryota</taxon>
        <taxon>Fungi</taxon>
        <taxon>Dikarya</taxon>
        <taxon>Ascomycota</taxon>
        <taxon>Pezizomycotina</taxon>
        <taxon>Sordariomycetes</taxon>
        <taxon>Sordariomycetidae</taxon>
        <taxon>Sordariales</taxon>
        <taxon>Chaetomiaceae</taxon>
        <taxon>Chaetomium</taxon>
    </lineage>
</organism>
<gene>
    <name evidence="2" type="ORF">B0H64DRAFT_248175</name>
</gene>
<keyword evidence="3" id="KW-1185">Reference proteome</keyword>
<dbReference type="EMBL" id="JAUEPN010000009">
    <property type="protein sequence ID" value="KAK3291575.1"/>
    <property type="molecule type" value="Genomic_DNA"/>
</dbReference>
<dbReference type="GeneID" id="87836903"/>
<dbReference type="Proteomes" id="UP001278766">
    <property type="component" value="Unassembled WGS sequence"/>
</dbReference>
<dbReference type="RefSeq" id="XP_062655089.1">
    <property type="nucleotide sequence ID" value="XM_062799955.1"/>
</dbReference>
<evidence type="ECO:0000256" key="1">
    <source>
        <dbReference type="SAM" id="SignalP"/>
    </source>
</evidence>
<protein>
    <submittedName>
        <fullName evidence="2">Uncharacterized protein</fullName>
    </submittedName>
</protein>
<dbReference type="AlphaFoldDB" id="A0AAE0LNN2"/>
<reference evidence="2" key="1">
    <citation type="journal article" date="2023" name="Mol. Phylogenet. Evol.">
        <title>Genome-scale phylogeny and comparative genomics of the fungal order Sordariales.</title>
        <authorList>
            <person name="Hensen N."/>
            <person name="Bonometti L."/>
            <person name="Westerberg I."/>
            <person name="Brannstrom I.O."/>
            <person name="Guillou S."/>
            <person name="Cros-Aarteil S."/>
            <person name="Calhoun S."/>
            <person name="Haridas S."/>
            <person name="Kuo A."/>
            <person name="Mondo S."/>
            <person name="Pangilinan J."/>
            <person name="Riley R."/>
            <person name="LaButti K."/>
            <person name="Andreopoulos B."/>
            <person name="Lipzen A."/>
            <person name="Chen C."/>
            <person name="Yan M."/>
            <person name="Daum C."/>
            <person name="Ng V."/>
            <person name="Clum A."/>
            <person name="Steindorff A."/>
            <person name="Ohm R.A."/>
            <person name="Martin F."/>
            <person name="Silar P."/>
            <person name="Natvig D.O."/>
            <person name="Lalanne C."/>
            <person name="Gautier V."/>
            <person name="Ament-Velasquez S.L."/>
            <person name="Kruys A."/>
            <person name="Hutchinson M.I."/>
            <person name="Powell A.J."/>
            <person name="Barry K."/>
            <person name="Miller A.N."/>
            <person name="Grigoriev I.V."/>
            <person name="Debuchy R."/>
            <person name="Gladieux P."/>
            <person name="Hiltunen Thoren M."/>
            <person name="Johannesson H."/>
        </authorList>
    </citation>
    <scope>NUCLEOTIDE SEQUENCE</scope>
    <source>
        <strain evidence="2">CBS 168.71</strain>
    </source>
</reference>
<feature type="chain" id="PRO_5042253152" evidence="1">
    <location>
        <begin position="21"/>
        <end position="118"/>
    </location>
</feature>